<dbReference type="Proteomes" id="UP001642360">
    <property type="component" value="Unassembled WGS sequence"/>
</dbReference>
<sequence length="230" mass="25437">MDPTTIKAKIVCRSGNIELPKARVNAKVNPDGTKELSSNAPPGTHSRDKGKTGNPLIEAFDLNVDINGMVETMEIKVEYQWMPKMCNACDVFGHNESLCPKMMSKARINVEEQAVVQNLCTDQPVLCINVEEQAAVQNLCTDQPVLCINKGKAVASVVLDTEIVETNKKRVADNLLVPGTEIERYPQVNTQVTEIIVKQVASPQQDTRRITSRNKFADLSPSWEAKSSWT</sequence>
<keyword evidence="3" id="KW-1185">Reference proteome</keyword>
<name>A0ABC8RRY2_9AQUA</name>
<comment type="caution">
    <text evidence="2">The sequence shown here is derived from an EMBL/GenBank/DDBJ whole genome shotgun (WGS) entry which is preliminary data.</text>
</comment>
<organism evidence="2 3">
    <name type="scientific">Ilex paraguariensis</name>
    <name type="common">yerba mate</name>
    <dbReference type="NCBI Taxonomy" id="185542"/>
    <lineage>
        <taxon>Eukaryota</taxon>
        <taxon>Viridiplantae</taxon>
        <taxon>Streptophyta</taxon>
        <taxon>Embryophyta</taxon>
        <taxon>Tracheophyta</taxon>
        <taxon>Spermatophyta</taxon>
        <taxon>Magnoliopsida</taxon>
        <taxon>eudicotyledons</taxon>
        <taxon>Gunneridae</taxon>
        <taxon>Pentapetalae</taxon>
        <taxon>asterids</taxon>
        <taxon>campanulids</taxon>
        <taxon>Aquifoliales</taxon>
        <taxon>Aquifoliaceae</taxon>
        <taxon>Ilex</taxon>
    </lineage>
</organism>
<proteinExistence type="predicted"/>
<accession>A0ABC8RRY2</accession>
<feature type="region of interest" description="Disordered" evidence="1">
    <location>
        <begin position="24"/>
        <end position="54"/>
    </location>
</feature>
<dbReference type="EMBL" id="CAUOFW020001724">
    <property type="protein sequence ID" value="CAK9147756.1"/>
    <property type="molecule type" value="Genomic_DNA"/>
</dbReference>
<evidence type="ECO:0000256" key="1">
    <source>
        <dbReference type="SAM" id="MobiDB-lite"/>
    </source>
</evidence>
<protein>
    <recommendedName>
        <fullName evidence="4">Zinc knuckle CX2CX4HX4C domain-containing protein</fullName>
    </recommendedName>
</protein>
<evidence type="ECO:0000313" key="2">
    <source>
        <dbReference type="EMBL" id="CAK9147756.1"/>
    </source>
</evidence>
<evidence type="ECO:0008006" key="4">
    <source>
        <dbReference type="Google" id="ProtNLM"/>
    </source>
</evidence>
<evidence type="ECO:0000313" key="3">
    <source>
        <dbReference type="Proteomes" id="UP001642360"/>
    </source>
</evidence>
<gene>
    <name evidence="2" type="ORF">ILEXP_LOCUS15696</name>
</gene>
<reference evidence="2 3" key="1">
    <citation type="submission" date="2024-02" db="EMBL/GenBank/DDBJ databases">
        <authorList>
            <person name="Vignale AGUSTIN F."/>
            <person name="Sosa J E."/>
            <person name="Modenutti C."/>
        </authorList>
    </citation>
    <scope>NUCLEOTIDE SEQUENCE [LARGE SCALE GENOMIC DNA]</scope>
</reference>
<dbReference type="AlphaFoldDB" id="A0ABC8RRY2"/>